<reference evidence="3 4" key="1">
    <citation type="submission" date="2013-03" db="EMBL/GenBank/DDBJ databases">
        <authorList>
            <person name="Warren W."/>
            <person name="Wilson R.K."/>
        </authorList>
    </citation>
    <scope>NUCLEOTIDE SEQUENCE</scope>
</reference>
<organism evidence="3 4">
    <name type="scientific">Macaca fascicularis</name>
    <name type="common">Crab-eating macaque</name>
    <name type="synonym">Cynomolgus monkey</name>
    <dbReference type="NCBI Taxonomy" id="9541"/>
    <lineage>
        <taxon>Eukaryota</taxon>
        <taxon>Metazoa</taxon>
        <taxon>Chordata</taxon>
        <taxon>Craniata</taxon>
        <taxon>Vertebrata</taxon>
        <taxon>Euteleostomi</taxon>
        <taxon>Mammalia</taxon>
        <taxon>Eutheria</taxon>
        <taxon>Euarchontoglires</taxon>
        <taxon>Primates</taxon>
        <taxon>Haplorrhini</taxon>
        <taxon>Catarrhini</taxon>
        <taxon>Cercopithecidae</taxon>
        <taxon>Cercopithecinae</taxon>
        <taxon>Macaca</taxon>
    </lineage>
</organism>
<evidence type="ECO:0000313" key="4">
    <source>
        <dbReference type="Proteomes" id="UP000233100"/>
    </source>
</evidence>
<proteinExistence type="predicted"/>
<evidence type="ECO:0000313" key="3">
    <source>
        <dbReference type="Ensembl" id="ENSMFAP00000061983.1"/>
    </source>
</evidence>
<keyword evidence="2" id="KW-0732">Signal</keyword>
<dbReference type="Ensembl" id="ENSMFAT00000100676.1">
    <property type="protein sequence ID" value="ENSMFAP00000061983.1"/>
    <property type="gene ID" value="ENSMFAG00000055508.1"/>
</dbReference>
<feature type="transmembrane region" description="Helical" evidence="1">
    <location>
        <begin position="97"/>
        <end position="114"/>
    </location>
</feature>
<evidence type="ECO:0000256" key="1">
    <source>
        <dbReference type="SAM" id="Phobius"/>
    </source>
</evidence>
<dbReference type="Proteomes" id="UP000233100">
    <property type="component" value="Chromosome 4"/>
</dbReference>
<feature type="signal peptide" evidence="2">
    <location>
        <begin position="1"/>
        <end position="25"/>
    </location>
</feature>
<keyword evidence="1" id="KW-0812">Transmembrane</keyword>
<reference evidence="3" key="3">
    <citation type="submission" date="2025-09" db="UniProtKB">
        <authorList>
            <consortium name="Ensembl"/>
        </authorList>
    </citation>
    <scope>IDENTIFICATION</scope>
</reference>
<dbReference type="PANTHER" id="PTHR12138:SF133">
    <property type="entry name" value="SECRETED PROTEIN"/>
    <property type="match status" value="1"/>
</dbReference>
<dbReference type="AlphaFoldDB" id="A0A7N9DB80"/>
<keyword evidence="1" id="KW-0472">Membrane</keyword>
<dbReference type="PANTHER" id="PTHR12138">
    <property type="entry name" value="PRIMATE-EXPANDED PROTEIN FAMILY"/>
    <property type="match status" value="1"/>
</dbReference>
<dbReference type="PRINTS" id="PR02045">
    <property type="entry name" value="F138DOMAIN"/>
</dbReference>
<feature type="transmembrane region" description="Helical" evidence="1">
    <location>
        <begin position="121"/>
        <end position="142"/>
    </location>
</feature>
<sequence>MFLLCCFGWSLTLLPSLEYRGGISAHCNLHLLDSSNSLVSASQVAETTGMHQHAQLIFVFLVETGFHHVGQAGFKLLTSGNPPALASQSTGITKVSHFTWLLLDFLIIAILTGVRWYLSVVWICISLIISDVELFFMFVGHINVFF</sequence>
<accession>A0A7N9DB80</accession>
<keyword evidence="1" id="KW-1133">Transmembrane helix</keyword>
<evidence type="ECO:0000256" key="2">
    <source>
        <dbReference type="SAM" id="SignalP"/>
    </source>
</evidence>
<reference evidence="3" key="2">
    <citation type="submission" date="2025-08" db="UniProtKB">
        <authorList>
            <consortium name="Ensembl"/>
        </authorList>
    </citation>
    <scope>IDENTIFICATION</scope>
</reference>
<keyword evidence="4" id="KW-1185">Reference proteome</keyword>
<feature type="chain" id="PRO_5030631828" evidence="2">
    <location>
        <begin position="26"/>
        <end position="146"/>
    </location>
</feature>
<protein>
    <submittedName>
        <fullName evidence="3">Uncharacterized protein</fullName>
    </submittedName>
</protein>
<name>A0A7N9DB80_MACFA</name>
<dbReference type="GeneTree" id="ENSGT01120000271815"/>